<dbReference type="EMBL" id="KM236242">
    <property type="protein sequence ID" value="AIX12429.1"/>
    <property type="molecule type" value="Genomic_DNA"/>
</dbReference>
<name>A0A0A0YPY6_9CAUD</name>
<proteinExistence type="predicted"/>
<feature type="transmembrane region" description="Helical" evidence="1">
    <location>
        <begin position="6"/>
        <end position="30"/>
    </location>
</feature>
<keyword evidence="1" id="KW-1133">Transmembrane helix</keyword>
<organism evidence="2 3">
    <name type="scientific">Escherichia phage Pollock</name>
    <dbReference type="NCBI Taxonomy" id="1540097"/>
    <lineage>
        <taxon>Viruses</taxon>
        <taxon>Duplodnaviria</taxon>
        <taxon>Heunggongvirae</taxon>
        <taxon>Uroviricota</taxon>
        <taxon>Caudoviricetes</taxon>
        <taxon>Schitoviridae</taxon>
        <taxon>Humphriesvirinae</taxon>
        <taxon>Pollockvirus</taxon>
        <taxon>Pollockvirus pollock</taxon>
    </lineage>
</organism>
<evidence type="ECO:0000313" key="2">
    <source>
        <dbReference type="EMBL" id="AIX12429.1"/>
    </source>
</evidence>
<keyword evidence="1" id="KW-0472">Membrane</keyword>
<accession>A0A0A0YPY6</accession>
<dbReference type="GeneID" id="24724607"/>
<keyword evidence="3" id="KW-1185">Reference proteome</keyword>
<reference evidence="2 3" key="1">
    <citation type="journal article" date="2015" name="Genome Announc.">
        <title>Complete Genome Sequence of Enterotoxigenic Escherichia coli N4-Like Podophage Pollock.</title>
        <authorList>
            <person name="Patel R.S."/>
            <person name="Lessor L.E."/>
            <person name="Hernandez A.C."/>
            <person name="Kuty Everett G.F."/>
        </authorList>
    </citation>
    <scope>NUCLEOTIDE SEQUENCE [LARGE SCALE GENOMIC DNA]</scope>
</reference>
<gene>
    <name evidence="2" type="ORF">CPT_Pollock70</name>
</gene>
<dbReference type="KEGG" id="vg:24724607"/>
<feature type="transmembrane region" description="Helical" evidence="1">
    <location>
        <begin position="42"/>
        <end position="62"/>
    </location>
</feature>
<sequence length="96" mass="10819">MTIIEYFASFSPMELVNAFVCISIALRLMVFRQGNAKHKLSYSIFAYVLTVSSVAIAIRIIMKHYTNIDPWEVFLNSSILIGVFCAKGNVAKLLRV</sequence>
<dbReference type="Pfam" id="PF05449">
    <property type="entry name" value="Phage_holin_3_7"/>
    <property type="match status" value="1"/>
</dbReference>
<dbReference type="RefSeq" id="YP_009152171.1">
    <property type="nucleotide sequence ID" value="NC_027381.1"/>
</dbReference>
<dbReference type="InterPro" id="IPR008473">
    <property type="entry name" value="Phage_holin_3_7"/>
</dbReference>
<keyword evidence="1" id="KW-0812">Transmembrane</keyword>
<dbReference type="Proteomes" id="UP000030324">
    <property type="component" value="Segment"/>
</dbReference>
<evidence type="ECO:0000256" key="1">
    <source>
        <dbReference type="SAM" id="Phobius"/>
    </source>
</evidence>
<dbReference type="OrthoDB" id="24204at10239"/>
<protein>
    <submittedName>
        <fullName evidence="2">Holin/antiholin</fullName>
    </submittedName>
</protein>
<evidence type="ECO:0000313" key="3">
    <source>
        <dbReference type="Proteomes" id="UP000030324"/>
    </source>
</evidence>